<dbReference type="InterPro" id="IPR049730">
    <property type="entry name" value="SNF2/RAD54-like_C"/>
</dbReference>
<feature type="region of interest" description="Disordered" evidence="10">
    <location>
        <begin position="1320"/>
        <end position="1343"/>
    </location>
</feature>
<dbReference type="EMBL" id="PYFQ01000023">
    <property type="protein sequence ID" value="PSK33741.1"/>
    <property type="molecule type" value="Genomic_DNA"/>
</dbReference>
<dbReference type="InterPro" id="IPR003439">
    <property type="entry name" value="ABC_transporter-like_ATP-bd"/>
</dbReference>
<dbReference type="InterPro" id="IPR017871">
    <property type="entry name" value="ABC_transporter-like_CS"/>
</dbReference>
<feature type="region of interest" description="Disordered" evidence="10">
    <location>
        <begin position="19"/>
        <end position="50"/>
    </location>
</feature>
<proteinExistence type="predicted"/>
<dbReference type="InterPro" id="IPR010929">
    <property type="entry name" value="PDR_CDR_ABC"/>
</dbReference>
<keyword evidence="3 11" id="KW-0812">Transmembrane</keyword>
<keyword evidence="9 11" id="KW-0472">Membrane</keyword>
<dbReference type="SUPFAM" id="SSF52540">
    <property type="entry name" value="P-loop containing nucleoside triphosphate hydrolases"/>
    <property type="match status" value="4"/>
</dbReference>
<dbReference type="CDD" id="cd18793">
    <property type="entry name" value="SF2_C_SNF"/>
    <property type="match status" value="1"/>
</dbReference>
<evidence type="ECO:0000259" key="13">
    <source>
        <dbReference type="PROSITE" id="PS51194"/>
    </source>
</evidence>
<dbReference type="InterPro" id="IPR000330">
    <property type="entry name" value="SNF2_N"/>
</dbReference>
<dbReference type="InterPro" id="IPR001650">
    <property type="entry name" value="Helicase_C-like"/>
</dbReference>
<dbReference type="Pfam" id="PF06422">
    <property type="entry name" value="PDR_CDR"/>
    <property type="match status" value="1"/>
</dbReference>
<dbReference type="PROSITE" id="PS00211">
    <property type="entry name" value="ABC_TRANSPORTER_1"/>
    <property type="match status" value="1"/>
</dbReference>
<evidence type="ECO:0008006" key="16">
    <source>
        <dbReference type="Google" id="ProtNLM"/>
    </source>
</evidence>
<keyword evidence="4" id="KW-0677">Repeat</keyword>
<dbReference type="InterPro" id="IPR029481">
    <property type="entry name" value="ABC_trans_N"/>
</dbReference>
<dbReference type="OrthoDB" id="245989at2759"/>
<feature type="transmembrane region" description="Helical" evidence="11">
    <location>
        <begin position="521"/>
        <end position="541"/>
    </location>
</feature>
<dbReference type="InterPro" id="IPR027417">
    <property type="entry name" value="P-loop_NTPase"/>
</dbReference>
<gene>
    <name evidence="14" type="ORF">C7M61_005207</name>
</gene>
<feature type="transmembrane region" description="Helical" evidence="11">
    <location>
        <begin position="633"/>
        <end position="653"/>
    </location>
</feature>
<evidence type="ECO:0000256" key="8">
    <source>
        <dbReference type="ARBA" id="ARBA00022989"/>
    </source>
</evidence>
<dbReference type="RefSeq" id="XP_024711322.1">
    <property type="nucleotide sequence ID" value="XM_024860514.1"/>
</dbReference>
<dbReference type="STRING" id="418784.A0A2P7YCP2"/>
<feature type="transmembrane region" description="Helical" evidence="11">
    <location>
        <begin position="561"/>
        <end position="594"/>
    </location>
</feature>
<keyword evidence="6" id="KW-0378">Hydrolase</keyword>
<organism evidence="14 15">
    <name type="scientific">Candidozyma pseudohaemuli</name>
    <dbReference type="NCBI Taxonomy" id="418784"/>
    <lineage>
        <taxon>Eukaryota</taxon>
        <taxon>Fungi</taxon>
        <taxon>Dikarya</taxon>
        <taxon>Ascomycota</taxon>
        <taxon>Saccharomycotina</taxon>
        <taxon>Pichiomycetes</taxon>
        <taxon>Metschnikowiaceae</taxon>
        <taxon>Candidozyma</taxon>
    </lineage>
</organism>
<evidence type="ECO:0000259" key="12">
    <source>
        <dbReference type="PROSITE" id="PS50893"/>
    </source>
</evidence>
<accession>A0A2P7YCP2</accession>
<name>A0A2P7YCP2_9ASCO</name>
<dbReference type="Gene3D" id="3.40.50.300">
    <property type="entry name" value="P-loop containing nucleotide triphosphate hydrolases"/>
    <property type="match status" value="3"/>
</dbReference>
<feature type="transmembrane region" description="Helical" evidence="11">
    <location>
        <begin position="601"/>
        <end position="621"/>
    </location>
</feature>
<evidence type="ECO:0000256" key="3">
    <source>
        <dbReference type="ARBA" id="ARBA00022692"/>
    </source>
</evidence>
<dbReference type="Pfam" id="PF01061">
    <property type="entry name" value="ABC2_membrane"/>
    <property type="match status" value="1"/>
</dbReference>
<dbReference type="InterPro" id="IPR003593">
    <property type="entry name" value="AAA+_ATPase"/>
</dbReference>
<evidence type="ECO:0000256" key="1">
    <source>
        <dbReference type="ARBA" id="ARBA00004141"/>
    </source>
</evidence>
<comment type="subcellular location">
    <subcellularLocation>
        <location evidence="1">Membrane</location>
        <topology evidence="1">Multi-pass membrane protein</topology>
    </subcellularLocation>
</comment>
<dbReference type="InterPro" id="IPR013525">
    <property type="entry name" value="ABC2_TM"/>
</dbReference>
<dbReference type="GO" id="GO:0016020">
    <property type="term" value="C:membrane"/>
    <property type="evidence" value="ECO:0007669"/>
    <property type="project" value="UniProtKB-SubCell"/>
</dbReference>
<dbReference type="Proteomes" id="UP000241107">
    <property type="component" value="Unassembled WGS sequence"/>
</dbReference>
<evidence type="ECO:0000256" key="5">
    <source>
        <dbReference type="ARBA" id="ARBA00022741"/>
    </source>
</evidence>
<comment type="caution">
    <text evidence="14">The sequence shown here is derived from an EMBL/GenBank/DDBJ whole genome shotgun (WGS) entry which is preliminary data.</text>
</comment>
<evidence type="ECO:0000313" key="15">
    <source>
        <dbReference type="Proteomes" id="UP000241107"/>
    </source>
</evidence>
<dbReference type="GO" id="GO:0005524">
    <property type="term" value="F:ATP binding"/>
    <property type="evidence" value="ECO:0007669"/>
    <property type="project" value="UniProtKB-KW"/>
</dbReference>
<dbReference type="GeneID" id="36568593"/>
<feature type="domain" description="ABC transporter" evidence="12">
    <location>
        <begin position="130"/>
        <end position="382"/>
    </location>
</feature>
<keyword evidence="2" id="KW-0813">Transport</keyword>
<dbReference type="VEuPathDB" id="FungiDB:C7M61_005207"/>
<keyword evidence="5" id="KW-0547">Nucleotide-binding</keyword>
<keyword evidence="8 11" id="KW-1133">Transmembrane helix</keyword>
<keyword evidence="15" id="KW-1185">Reference proteome</keyword>
<dbReference type="PROSITE" id="PS50893">
    <property type="entry name" value="ABC_TRANSPORTER_2"/>
    <property type="match status" value="1"/>
</dbReference>
<feature type="transmembrane region" description="Helical" evidence="11">
    <location>
        <begin position="491"/>
        <end position="512"/>
    </location>
</feature>
<evidence type="ECO:0000256" key="10">
    <source>
        <dbReference type="SAM" id="MobiDB-lite"/>
    </source>
</evidence>
<dbReference type="Pfam" id="PF00005">
    <property type="entry name" value="ABC_tran"/>
    <property type="match status" value="2"/>
</dbReference>
<dbReference type="Pfam" id="PF14510">
    <property type="entry name" value="ABC_trans_N"/>
    <property type="match status" value="1"/>
</dbReference>
<dbReference type="InterPro" id="IPR034001">
    <property type="entry name" value="ABCG_PDR_1"/>
</dbReference>
<feature type="transmembrane region" description="Helical" evidence="11">
    <location>
        <begin position="742"/>
        <end position="763"/>
    </location>
</feature>
<protein>
    <recommendedName>
        <fullName evidence="16">Protein SNQ2</fullName>
    </recommendedName>
</protein>
<reference evidence="14 15" key="1">
    <citation type="submission" date="2018-03" db="EMBL/GenBank/DDBJ databases">
        <title>Candida pseudohaemulonii genome assembly and annotation.</title>
        <authorList>
            <person name="Munoz J.F."/>
            <person name="Gade L.G."/>
            <person name="Chow N.A."/>
            <person name="Litvintseva A.P."/>
            <person name="Loparev V.N."/>
            <person name="Cuomo C.A."/>
        </authorList>
    </citation>
    <scope>NUCLEOTIDE SEQUENCE [LARGE SCALE GENOMIC DNA]</scope>
    <source>
        <strain evidence="14 15">B12108</strain>
    </source>
</reference>
<dbReference type="CDD" id="cd03233">
    <property type="entry name" value="ABCG_PDR_domain1"/>
    <property type="match status" value="1"/>
</dbReference>
<dbReference type="SMART" id="SM00382">
    <property type="entry name" value="AAA"/>
    <property type="match status" value="2"/>
</dbReference>
<keyword evidence="7" id="KW-0067">ATP-binding</keyword>
<evidence type="ECO:0000256" key="11">
    <source>
        <dbReference type="SAM" id="Phobius"/>
    </source>
</evidence>
<evidence type="ECO:0000256" key="6">
    <source>
        <dbReference type="ARBA" id="ARBA00022801"/>
    </source>
</evidence>
<dbReference type="Gene3D" id="1.20.120.850">
    <property type="entry name" value="SWI2/SNF2 ATPases, N-terminal domain"/>
    <property type="match status" value="1"/>
</dbReference>
<evidence type="ECO:0000256" key="4">
    <source>
        <dbReference type="ARBA" id="ARBA00022737"/>
    </source>
</evidence>
<evidence type="ECO:0000256" key="2">
    <source>
        <dbReference type="ARBA" id="ARBA00022448"/>
    </source>
</evidence>
<dbReference type="Pfam" id="PF00271">
    <property type="entry name" value="Helicase_C"/>
    <property type="match status" value="1"/>
</dbReference>
<dbReference type="GO" id="GO:0140359">
    <property type="term" value="F:ABC-type transporter activity"/>
    <property type="evidence" value="ECO:0007669"/>
    <property type="project" value="InterPro"/>
</dbReference>
<evidence type="ECO:0000256" key="7">
    <source>
        <dbReference type="ARBA" id="ARBA00022840"/>
    </source>
</evidence>
<evidence type="ECO:0000313" key="14">
    <source>
        <dbReference type="EMBL" id="PSK33741.1"/>
    </source>
</evidence>
<dbReference type="SMART" id="SM00490">
    <property type="entry name" value="HELICc"/>
    <property type="match status" value="1"/>
</dbReference>
<feature type="domain" description="Helicase C-terminal" evidence="13">
    <location>
        <begin position="1137"/>
        <end position="1295"/>
    </location>
</feature>
<dbReference type="Pfam" id="PF00176">
    <property type="entry name" value="SNF2-rel_dom"/>
    <property type="match status" value="1"/>
</dbReference>
<dbReference type="GO" id="GO:0016887">
    <property type="term" value="F:ATP hydrolysis activity"/>
    <property type="evidence" value="ECO:0007669"/>
    <property type="project" value="InterPro"/>
</dbReference>
<sequence>MSDIKLYGPVLGSAAFSLASRSTSPDEIGTYQPDEGTEVPNDETASREEASRVDTLLRQVSRLSFYEPDLTVNPENFDLRKLLYTYMKQSEMSGVKLRDMGVSFENMTVSGIDQLYAFLPTVTDVVQLPLTIYRALRSLSVKPQRDILREMNGYARSGEMVLVLGRPGSGCSTFLKALSGTDVKMYTGISGDIEYDGLPRESMLKHFKQDLIYCPELDIHLPHLTVEQTLDFAIKCKMPAKRANDMSKQEYVVFMREMLATVYGLRHTYKTKVGNDFIRGVSGGERKRVSIAEALACQGTVYCWDNATRGLDASTALEYAQAIRVSTDITRSTAFVTIYQASENIYETFDKVTVLYKGRQVYFGPTLTAKAYFEKMGFECAPRQSTAEFLTAITDPHGRRPRKGYENKVPRNADDFEAYWLASEEFKALKQEIQDYKAEKNPDETKRRLIDSIKQEKQSGQRVGSHYTVNFFEQYSLNTRRAFQNIMGDKAYTVTQIIAAILQSLIVGSLYYNTPDDVTGAFSRGGVVFFSVLYLSLMGLAEVSNSFNQRPIMLKHHNYSLYHPAACSVADAITAIPITTLISIVFTLILYFLANLKRDAGAYFTFLLISTLVSLCMNGLFKAVSAWNKTISAANSFAGVLILAALMYSSFMIQRQSMRVYFKWISYINPVLYGFEAMITTEFHGREMPCVSNYLVPSGEGYDPADASCAFAGAAPGDTIVSGDSYVEQAFTYSFSHVWRNFGILIGFYVFFLVVAAIGFEVIRPVSGGVDRLFFLRGKKPSHILTADEKANVDVEEGPAMDADLEKVKRQSTSSDDNSALADLKSKDLFCWKQVDYVIPYDGGERKLLDSVSGFCVPGKLTALMGESGAGKTTLLNVLAQRIDMGVITGDILVNGKPLDGSFSRRTGYVQQQDIHLSEATVREALRFSAQTRRANDVSDEENWVRSKVMKLLDGLGVEMRLVLTGTPIQNDLNEFYTIANFINPGILGSLADFQKRFARPILRARDVNCLSRDIIKEGRKVSNELIEITKSFTLRRTQNVISSFLTRKTDVLLFCPPTKLQKSLFKLVLGSSNFNKIINSDPRDVLALIMVYRKICNSPSLLAKDSFFSTLLGTEARKQLDPASLTTRTTGSKINVLVPLLLEFKKLDEKTVLVSNFTQTLDFLATVLLKLNIQFVRLDGSSASNTRDKLVSDFHKAEGFTVFLLLAKAGGVGLNLVGASRLVLFDNDWNPSVDLQAMARIHRDGQKKPVYIYRLFTTGCIDEKIFQRQLMKGTLSDMFLDDKSESSLNIFDFEDLKDLFNVADTNCNTHDLIECPCSGEGESLESSQKQATQDDTDEDDDLPSLGWMSALDLHKMAPDNNAKKQSIRLALSHYKHFDPTECDSSVDVLDEVVNNVY</sequence>
<dbReference type="PROSITE" id="PS51194">
    <property type="entry name" value="HELICASE_CTER"/>
    <property type="match status" value="1"/>
</dbReference>
<feature type="compositionally biased region" description="Polar residues" evidence="10">
    <location>
        <begin position="1325"/>
        <end position="1334"/>
    </location>
</feature>
<evidence type="ECO:0000256" key="9">
    <source>
        <dbReference type="ARBA" id="ARBA00023136"/>
    </source>
</evidence>
<dbReference type="PANTHER" id="PTHR19241">
    <property type="entry name" value="ATP-BINDING CASSETTE TRANSPORTER"/>
    <property type="match status" value="1"/>
</dbReference>